<dbReference type="Gene3D" id="3.30.70.2520">
    <property type="match status" value="1"/>
</dbReference>
<proteinExistence type="predicted"/>
<dbReference type="InterPro" id="IPR016166">
    <property type="entry name" value="FAD-bd_PCMH"/>
</dbReference>
<dbReference type="InterPro" id="IPR016171">
    <property type="entry name" value="Vanillyl_alc_oxidase_C-sub2"/>
</dbReference>
<dbReference type="Gene3D" id="1.10.45.10">
    <property type="entry name" value="Vanillyl-alcohol Oxidase, Chain A, domain 4"/>
    <property type="match status" value="1"/>
</dbReference>
<dbReference type="InterPro" id="IPR010031">
    <property type="entry name" value="FAD_lactone_oxidase-like"/>
</dbReference>
<dbReference type="InterPro" id="IPR036318">
    <property type="entry name" value="FAD-bd_PCMH-like_sf"/>
</dbReference>
<reference evidence="3 4" key="1">
    <citation type="submission" date="2020-08" db="EMBL/GenBank/DDBJ databases">
        <title>Sequencing the genomes of 1000 actinobacteria strains.</title>
        <authorList>
            <person name="Klenk H.-P."/>
        </authorList>
    </citation>
    <scope>NUCLEOTIDE SEQUENCE [LARGE SCALE GENOMIC DNA]</scope>
    <source>
        <strain evidence="3 4">DSM 23040</strain>
    </source>
</reference>
<dbReference type="GO" id="GO:0016020">
    <property type="term" value="C:membrane"/>
    <property type="evidence" value="ECO:0007669"/>
    <property type="project" value="InterPro"/>
</dbReference>
<dbReference type="InterPro" id="IPR016169">
    <property type="entry name" value="FAD-bd_PCMH_sub2"/>
</dbReference>
<accession>A0A839QZ09</accession>
<dbReference type="InterPro" id="IPR006094">
    <property type="entry name" value="Oxid_FAD_bind_N"/>
</dbReference>
<comment type="caution">
    <text evidence="3">The sequence shown here is derived from an EMBL/GenBank/DDBJ whole genome shotgun (WGS) entry which is preliminary data.</text>
</comment>
<name>A0A839QZ09_9MICO</name>
<keyword evidence="4" id="KW-1185">Reference proteome</keyword>
<dbReference type="Gene3D" id="3.30.43.10">
    <property type="entry name" value="Uridine Diphospho-n-acetylenolpyruvylglucosamine Reductase, domain 2"/>
    <property type="match status" value="1"/>
</dbReference>
<evidence type="ECO:0000256" key="1">
    <source>
        <dbReference type="ARBA" id="ARBA00023002"/>
    </source>
</evidence>
<gene>
    <name evidence="3" type="ORF">FHX50_000885</name>
</gene>
<evidence type="ECO:0000313" key="3">
    <source>
        <dbReference type="EMBL" id="MBB3022637.1"/>
    </source>
</evidence>
<evidence type="ECO:0000313" key="4">
    <source>
        <dbReference type="Proteomes" id="UP000568050"/>
    </source>
</evidence>
<dbReference type="GO" id="GO:0071949">
    <property type="term" value="F:FAD binding"/>
    <property type="evidence" value="ECO:0007669"/>
    <property type="project" value="InterPro"/>
</dbReference>
<dbReference type="InterPro" id="IPR016167">
    <property type="entry name" value="FAD-bd_PCMH_sub1"/>
</dbReference>
<organism evidence="3 4">
    <name type="scientific">Helcobacillus massiliensis</name>
    <dbReference type="NCBI Taxonomy" id="521392"/>
    <lineage>
        <taxon>Bacteria</taxon>
        <taxon>Bacillati</taxon>
        <taxon>Actinomycetota</taxon>
        <taxon>Actinomycetes</taxon>
        <taxon>Micrococcales</taxon>
        <taxon>Dermabacteraceae</taxon>
        <taxon>Helcobacillus</taxon>
    </lineage>
</organism>
<dbReference type="RefSeq" id="WP_183374848.1">
    <property type="nucleotide sequence ID" value="NZ_CBCSFZ010000019.1"/>
</dbReference>
<dbReference type="PIRSF" id="PIRSF000136">
    <property type="entry name" value="LGO_GLO"/>
    <property type="match status" value="1"/>
</dbReference>
<evidence type="ECO:0000259" key="2">
    <source>
        <dbReference type="PROSITE" id="PS51387"/>
    </source>
</evidence>
<dbReference type="SUPFAM" id="SSF56176">
    <property type="entry name" value="FAD-binding/transporter-associated domain-like"/>
    <property type="match status" value="1"/>
</dbReference>
<sequence length="442" mass="48972">MTPLPLADKRTLTSNWSGSVDFSAADVEHPGTESAVIHHIARATAHGHSLRPIGAGHSFSPLCETDGTLLTLDNHRGLVKVDRATGDATFRAGTRLMEIGPALARHGRAMINMGDVDAQSIAGAISTGTHGMGHQMQGLAATVTGLRIALASGDVVWADKDTNPRLFEAARLSLGVIGIILEVRMATAPAFRLESRDENLPVDDAVAGFLQSSTQADHQEIFWFPGSTRATLHTMHRREAGARRSRPNRVSSFVSRELLANGVWEIMCRAGTRSPRVAPALADVASRFFPGAAVTDDSHTVFTAPRRVRFHEAEYAIAAEAFPEAFGKVRARIHREFRDVLFPLEIRRAAADDVWMSTCYDRDTIYIAAHTYHRRDGYAFQQAVQEELMEFDPRPHWGKMHWLDADYFARVYPRFDDFRTVRAEVDPKGIFLNDHTRTVLDV</sequence>
<keyword evidence="1" id="KW-0560">Oxidoreductase</keyword>
<dbReference type="NCBIfam" id="TIGR01679">
    <property type="entry name" value="bact_FAD_ox"/>
    <property type="match status" value="1"/>
</dbReference>
<dbReference type="PANTHER" id="PTHR43762">
    <property type="entry name" value="L-GULONOLACTONE OXIDASE"/>
    <property type="match status" value="1"/>
</dbReference>
<dbReference type="PANTHER" id="PTHR43762:SF1">
    <property type="entry name" value="D-ARABINONO-1,4-LACTONE OXIDASE"/>
    <property type="match status" value="1"/>
</dbReference>
<dbReference type="AlphaFoldDB" id="A0A839QZ09"/>
<dbReference type="Pfam" id="PF04030">
    <property type="entry name" value="ALO"/>
    <property type="match status" value="1"/>
</dbReference>
<dbReference type="EMBL" id="JACHWP010000001">
    <property type="protein sequence ID" value="MBB3022637.1"/>
    <property type="molecule type" value="Genomic_DNA"/>
</dbReference>
<dbReference type="PROSITE" id="PS51387">
    <property type="entry name" value="FAD_PCMH"/>
    <property type="match status" value="1"/>
</dbReference>
<dbReference type="Pfam" id="PF01565">
    <property type="entry name" value="FAD_binding_4"/>
    <property type="match status" value="1"/>
</dbReference>
<dbReference type="InterPro" id="IPR007173">
    <property type="entry name" value="ALO_C"/>
</dbReference>
<protein>
    <submittedName>
        <fullName evidence="3">FAD-linked oxidoreductase</fullName>
    </submittedName>
</protein>
<feature type="domain" description="FAD-binding PCMH-type" evidence="2">
    <location>
        <begin position="20"/>
        <end position="190"/>
    </location>
</feature>
<dbReference type="Proteomes" id="UP000568050">
    <property type="component" value="Unassembled WGS sequence"/>
</dbReference>
<dbReference type="Gene3D" id="3.30.465.10">
    <property type="match status" value="1"/>
</dbReference>
<dbReference type="GO" id="GO:0003885">
    <property type="term" value="F:D-arabinono-1,4-lactone oxidase activity"/>
    <property type="evidence" value="ECO:0007669"/>
    <property type="project" value="InterPro"/>
</dbReference>